<keyword evidence="7" id="KW-1185">Reference proteome</keyword>
<gene>
    <name evidence="6" type="ORF">H9Y04_43760</name>
</gene>
<feature type="domain" description="HTH deoR-type" evidence="5">
    <location>
        <begin position="1"/>
        <end position="48"/>
    </location>
</feature>
<dbReference type="PANTHER" id="PTHR30146:SF155">
    <property type="entry name" value="ALANINE RACEMASE"/>
    <property type="match status" value="1"/>
</dbReference>
<proteinExistence type="predicted"/>
<accession>A0ABR7SVC9</accession>
<dbReference type="PRINTS" id="PR00037">
    <property type="entry name" value="HTHLACR"/>
</dbReference>
<dbReference type="SMART" id="SM00420">
    <property type="entry name" value="HTH_DEOR"/>
    <property type="match status" value="1"/>
</dbReference>
<evidence type="ECO:0000313" key="7">
    <source>
        <dbReference type="Proteomes" id="UP000642284"/>
    </source>
</evidence>
<dbReference type="InterPro" id="IPR036390">
    <property type="entry name" value="WH_DNA-bd_sf"/>
</dbReference>
<feature type="region of interest" description="Disordered" evidence="4">
    <location>
        <begin position="49"/>
        <end position="83"/>
    </location>
</feature>
<dbReference type="PROSITE" id="PS51000">
    <property type="entry name" value="HTH_DEOR_2"/>
    <property type="match status" value="1"/>
</dbReference>
<evidence type="ECO:0000313" key="6">
    <source>
        <dbReference type="EMBL" id="MBC9719445.1"/>
    </source>
</evidence>
<dbReference type="SUPFAM" id="SSF53822">
    <property type="entry name" value="Periplasmic binding protein-like I"/>
    <property type="match status" value="1"/>
</dbReference>
<keyword evidence="1" id="KW-0805">Transcription regulation</keyword>
<protein>
    <submittedName>
        <fullName evidence="6">Substrate-binding domain-containing protein</fullName>
    </submittedName>
</protein>
<dbReference type="InterPro" id="IPR046335">
    <property type="entry name" value="LacI/GalR-like_sensor"/>
</dbReference>
<evidence type="ECO:0000256" key="1">
    <source>
        <dbReference type="ARBA" id="ARBA00023015"/>
    </source>
</evidence>
<dbReference type="InterPro" id="IPR028082">
    <property type="entry name" value="Peripla_BP_I"/>
</dbReference>
<dbReference type="Gene3D" id="3.40.50.2300">
    <property type="match status" value="2"/>
</dbReference>
<keyword evidence="3" id="KW-0804">Transcription</keyword>
<dbReference type="Proteomes" id="UP000642284">
    <property type="component" value="Unassembled WGS sequence"/>
</dbReference>
<evidence type="ECO:0000256" key="4">
    <source>
        <dbReference type="SAM" id="MobiDB-lite"/>
    </source>
</evidence>
<evidence type="ECO:0000256" key="2">
    <source>
        <dbReference type="ARBA" id="ARBA00023125"/>
    </source>
</evidence>
<reference evidence="6 7" key="1">
    <citation type="submission" date="2020-08" db="EMBL/GenBank/DDBJ databases">
        <title>Genemic of Streptomyces polyaspartic.</title>
        <authorList>
            <person name="Liu W."/>
        </authorList>
    </citation>
    <scope>NUCLEOTIDE SEQUENCE [LARGE SCALE GENOMIC DNA]</scope>
    <source>
        <strain evidence="6 7">TRM66268-LWL</strain>
    </source>
</reference>
<comment type="caution">
    <text evidence="6">The sequence shown here is derived from an EMBL/GenBank/DDBJ whole genome shotgun (WGS) entry which is preliminary data.</text>
</comment>
<dbReference type="Pfam" id="PF13377">
    <property type="entry name" value="Peripla_BP_3"/>
    <property type="match status" value="1"/>
</dbReference>
<sequence length="361" mass="38335">MSQARRDGAVRVADMVTQLGVSDVTIRRDLDALVSQGLLLKVHGGAMLPGSRTPEEPTAALTPRGPAVRADGRGQPASEGSGPTIGVLVPKSSYYFKSMVDGIRATLAPLGGRLVLAVSDYAPEREPDLAKNLLDAGAEALLLAPAAADRHTGVAAEWTCTLPAPTVLLERRAPQPHAAAVSWVRTAHENGAALAVRHLQDLGHERIALFTRGDTPTAYSVEQGWRVAVAPGLEPLCISGRDLAGWPRWEREDTRRLVDRLLHAQATALLCHSDEDALALLQSGLAELVALPGELSVVAYDDEFAEFASPSLTAVCPPKRHVGRLAVQSALDLLNEPGAPTRHIEIEPTLAVRDSTSAPTR</sequence>
<name>A0ABR7SVC9_9ACTN</name>
<dbReference type="EMBL" id="JACTVJ010000042">
    <property type="protein sequence ID" value="MBC9719445.1"/>
    <property type="molecule type" value="Genomic_DNA"/>
</dbReference>
<dbReference type="Pfam" id="PF08220">
    <property type="entry name" value="HTH_DeoR"/>
    <property type="match status" value="1"/>
</dbReference>
<evidence type="ECO:0000259" key="5">
    <source>
        <dbReference type="PROSITE" id="PS51000"/>
    </source>
</evidence>
<dbReference type="PANTHER" id="PTHR30146">
    <property type="entry name" value="LACI-RELATED TRANSCRIPTIONAL REPRESSOR"/>
    <property type="match status" value="1"/>
</dbReference>
<keyword evidence="2" id="KW-0238">DNA-binding</keyword>
<evidence type="ECO:0000256" key="3">
    <source>
        <dbReference type="ARBA" id="ARBA00023163"/>
    </source>
</evidence>
<organism evidence="6 7">
    <name type="scientific">Streptomyces polyasparticus</name>
    <dbReference type="NCBI Taxonomy" id="2767826"/>
    <lineage>
        <taxon>Bacteria</taxon>
        <taxon>Bacillati</taxon>
        <taxon>Actinomycetota</taxon>
        <taxon>Actinomycetes</taxon>
        <taxon>Kitasatosporales</taxon>
        <taxon>Streptomycetaceae</taxon>
        <taxon>Streptomyces</taxon>
    </lineage>
</organism>
<dbReference type="InterPro" id="IPR001034">
    <property type="entry name" value="DeoR_HTH"/>
</dbReference>
<dbReference type="SUPFAM" id="SSF46785">
    <property type="entry name" value="Winged helix' DNA-binding domain"/>
    <property type="match status" value="1"/>
</dbReference>